<dbReference type="InterPro" id="IPR001387">
    <property type="entry name" value="Cro/C1-type_HTH"/>
</dbReference>
<dbReference type="SMART" id="SM00530">
    <property type="entry name" value="HTH_XRE"/>
    <property type="match status" value="1"/>
</dbReference>
<protein>
    <submittedName>
        <fullName evidence="3">HTH-type transcriptional regulator ImmR</fullName>
    </submittedName>
</protein>
<dbReference type="AlphaFoldDB" id="A0A6N2UFY0"/>
<dbReference type="EMBL" id="CACRSL010000003">
    <property type="protein sequence ID" value="VYT16488.1"/>
    <property type="molecule type" value="Genomic_DNA"/>
</dbReference>
<name>A0A6N2UFY0_9FIRM</name>
<evidence type="ECO:0000313" key="3">
    <source>
        <dbReference type="EMBL" id="VYT16488.1"/>
    </source>
</evidence>
<keyword evidence="1" id="KW-0238">DNA-binding</keyword>
<dbReference type="GO" id="GO:0003677">
    <property type="term" value="F:DNA binding"/>
    <property type="evidence" value="ECO:0007669"/>
    <property type="project" value="UniProtKB-KW"/>
</dbReference>
<feature type="domain" description="HTH cro/C1-type" evidence="2">
    <location>
        <begin position="10"/>
        <end position="64"/>
    </location>
</feature>
<dbReference type="PROSITE" id="PS50943">
    <property type="entry name" value="HTH_CROC1"/>
    <property type="match status" value="1"/>
</dbReference>
<dbReference type="InterPro" id="IPR010982">
    <property type="entry name" value="Lambda_DNA-bd_dom_sf"/>
</dbReference>
<proteinExistence type="predicted"/>
<gene>
    <name evidence="3" type="primary">immR_2</name>
    <name evidence="3" type="ORF">AULFYP135_01908</name>
</gene>
<organism evidence="3">
    <name type="scientific">uncultured Anaerotruncus sp</name>
    <dbReference type="NCBI Taxonomy" id="905011"/>
    <lineage>
        <taxon>Bacteria</taxon>
        <taxon>Bacillati</taxon>
        <taxon>Bacillota</taxon>
        <taxon>Clostridia</taxon>
        <taxon>Eubacteriales</taxon>
        <taxon>Oscillospiraceae</taxon>
        <taxon>Anaerotruncus</taxon>
        <taxon>environmental samples</taxon>
    </lineage>
</organism>
<dbReference type="Pfam" id="PF01381">
    <property type="entry name" value="HTH_3"/>
    <property type="match status" value="1"/>
</dbReference>
<evidence type="ECO:0000256" key="1">
    <source>
        <dbReference type="ARBA" id="ARBA00023125"/>
    </source>
</evidence>
<dbReference type="CDD" id="cd00093">
    <property type="entry name" value="HTH_XRE"/>
    <property type="match status" value="1"/>
</dbReference>
<sequence>MEIFDFGLRLRELREKKRLSQQQLADWLGLTRSSISNYENNTQTPPADTLVRLADIYGVSVDYLLGVKNDRKRVLVIEGLTPSQEKALEILAEEFREANSKSIQR</sequence>
<dbReference type="SUPFAM" id="SSF47413">
    <property type="entry name" value="lambda repressor-like DNA-binding domains"/>
    <property type="match status" value="1"/>
</dbReference>
<dbReference type="Gene3D" id="1.10.260.40">
    <property type="entry name" value="lambda repressor-like DNA-binding domains"/>
    <property type="match status" value="1"/>
</dbReference>
<evidence type="ECO:0000259" key="2">
    <source>
        <dbReference type="PROSITE" id="PS50943"/>
    </source>
</evidence>
<dbReference type="PANTHER" id="PTHR46558:SF11">
    <property type="entry name" value="HTH-TYPE TRANSCRIPTIONAL REGULATOR XRE"/>
    <property type="match status" value="1"/>
</dbReference>
<accession>A0A6N2UFY0</accession>
<reference evidence="3" key="1">
    <citation type="submission" date="2019-11" db="EMBL/GenBank/DDBJ databases">
        <authorList>
            <person name="Feng L."/>
        </authorList>
    </citation>
    <scope>NUCLEOTIDE SEQUENCE</scope>
    <source>
        <strain evidence="3">AundefinedLFYP135</strain>
    </source>
</reference>
<dbReference type="PANTHER" id="PTHR46558">
    <property type="entry name" value="TRACRIPTIONAL REGULATORY PROTEIN-RELATED-RELATED"/>
    <property type="match status" value="1"/>
</dbReference>